<evidence type="ECO:0000259" key="8">
    <source>
        <dbReference type="Pfam" id="PF02676"/>
    </source>
</evidence>
<dbReference type="EMBL" id="JACDUP010000002">
    <property type="protein sequence ID" value="MBA2869121.1"/>
    <property type="molecule type" value="Genomic_DNA"/>
</dbReference>
<keyword evidence="4 7" id="KW-0949">S-adenosyl-L-methionine</keyword>
<keyword evidence="5 7" id="KW-0819">tRNA processing</keyword>
<comment type="caution">
    <text evidence="9">The sequence shown here is derived from an EMBL/GenBank/DDBJ whole genome shotgun (WGS) entry which is preliminary data.</text>
</comment>
<dbReference type="NCBIfam" id="NF003265">
    <property type="entry name" value="PRK04235.1-4"/>
    <property type="match status" value="1"/>
</dbReference>
<evidence type="ECO:0000256" key="3">
    <source>
        <dbReference type="ARBA" id="ARBA00022679"/>
    </source>
</evidence>
<evidence type="ECO:0000313" key="10">
    <source>
        <dbReference type="Proteomes" id="UP000571751"/>
    </source>
</evidence>
<comment type="similarity">
    <text evidence="1 7">Belongs to the TYW3 family.</text>
</comment>
<dbReference type="EC" id="2.1.1.282" evidence="7"/>
<evidence type="ECO:0000256" key="5">
    <source>
        <dbReference type="ARBA" id="ARBA00022694"/>
    </source>
</evidence>
<dbReference type="GO" id="GO:0008175">
    <property type="term" value="F:tRNA methyltransferase activity"/>
    <property type="evidence" value="ECO:0007669"/>
    <property type="project" value="InterPro"/>
</dbReference>
<comment type="function">
    <text evidence="7">S-adenosyl-L-methionine-dependent methyltransferase that acts as a component of the wyosine derivatives biosynthesis pathway. Probably methylates N-4 position of wybutosine-86 to produce wybutosine-72.</text>
</comment>
<name>A0A7J9PUB9_METMI</name>
<dbReference type="Proteomes" id="UP000571751">
    <property type="component" value="Unassembled WGS sequence"/>
</dbReference>
<dbReference type="Pfam" id="PF02676">
    <property type="entry name" value="TYW3"/>
    <property type="match status" value="1"/>
</dbReference>
<comment type="catalytic activity">
    <reaction evidence="7">
        <text>4-demethyl-7-[(3S)-3-amino-3-carboxypropyl]wyosine(37) in tRNA(Phe) + S-adenosyl-L-methionine = 7-[(3S)-3-amino-3-carboxypropyl]wyosine(37) in tRNA(Phe) + S-adenosyl-L-homocysteine + H(+)</text>
        <dbReference type="Rhea" id="RHEA:36635"/>
        <dbReference type="Rhea" id="RHEA-COMP:10378"/>
        <dbReference type="Rhea" id="RHEA-COMP:10379"/>
        <dbReference type="ChEBI" id="CHEBI:15378"/>
        <dbReference type="ChEBI" id="CHEBI:57856"/>
        <dbReference type="ChEBI" id="CHEBI:59789"/>
        <dbReference type="ChEBI" id="CHEBI:73543"/>
        <dbReference type="ChEBI" id="CHEBI:73550"/>
        <dbReference type="EC" id="2.1.1.282"/>
    </reaction>
</comment>
<dbReference type="InterPro" id="IPR022908">
    <property type="entry name" value="Taw3"/>
</dbReference>
<accession>A0A7J9PUB9</accession>
<reference evidence="9 10" key="1">
    <citation type="submission" date="2020-07" db="EMBL/GenBank/DDBJ databases">
        <title>Genomic Encyclopedia of Type Strains, Phase IV (KMG-V): Genome sequencing to study the core and pangenomes of soil and plant-associated prokaryotes.</title>
        <authorList>
            <person name="Whitman W."/>
        </authorList>
    </citation>
    <scope>NUCLEOTIDE SEQUENCE [LARGE SCALE GENOMIC DNA]</scope>
    <source>
        <strain evidence="9 10">C14</strain>
    </source>
</reference>
<feature type="domain" description="tRNA wybutosine-synthesizing protein" evidence="8">
    <location>
        <begin position="5"/>
        <end position="190"/>
    </location>
</feature>
<protein>
    <recommendedName>
        <fullName evidence="6 7">tRNA(Phe) 7-((3-amino-3-carboxypropyl)-4-demethylwyosine(37)-N(4))-methyltransferase</fullName>
        <ecNumber evidence="7">2.1.1.282</ecNumber>
    </recommendedName>
    <alternativeName>
        <fullName evidence="7">tRNA wyosine derivatives biosynthesis protein Taw3</fullName>
    </alternativeName>
</protein>
<evidence type="ECO:0000256" key="7">
    <source>
        <dbReference type="HAMAP-Rule" id="MF_00266"/>
    </source>
</evidence>
<dbReference type="NCBIfam" id="NF047731">
    <property type="entry name" value="tRNAMtaseTaw3"/>
    <property type="match status" value="1"/>
</dbReference>
<keyword evidence="2 7" id="KW-0489">Methyltransferase</keyword>
<keyword evidence="3 7" id="KW-0808">Transferase</keyword>
<sequence length="195" mass="22650">MFNDDKEFTLKKLQEALDNGFVDLEVMYLVDKINEFKDYYTTSSCIGRCGIIEFPKDKNPKINSKWLGKWHHYADYNEIDEALLKKSENFEKISFVLNSPILHVASRNAETSKKLLELAYHNGLKASSIKSISSKRYIVEIMTTAKMDAPIAYDGKMVVNREYLNILLDEGNLKLKHARKSLNRFYEKLVELQIN</sequence>
<dbReference type="PANTHER" id="PTHR48418">
    <property type="entry name" value="TRNA WYBUTOSINE-SYNTHESIZING PROTEIN 3"/>
    <property type="match status" value="1"/>
</dbReference>
<dbReference type="RefSeq" id="WP_181508174.1">
    <property type="nucleotide sequence ID" value="NZ_JACDUP010000002.1"/>
</dbReference>
<evidence type="ECO:0000256" key="1">
    <source>
        <dbReference type="ARBA" id="ARBA00008569"/>
    </source>
</evidence>
<dbReference type="FunFam" id="3.30.1960.10:FF:000010">
    <property type="entry name" value="tRNA(Phe) 7-((3-amino-3-carboxypropyl)-4-demethylwyosine(37)-N(4))-methyltransferase 1"/>
    <property type="match status" value="1"/>
</dbReference>
<gene>
    <name evidence="7" type="primary">taw3</name>
    <name evidence="9" type="ORF">HNP95_001300</name>
</gene>
<evidence type="ECO:0000256" key="6">
    <source>
        <dbReference type="ARBA" id="ARBA00030554"/>
    </source>
</evidence>
<dbReference type="PANTHER" id="PTHR48418:SF1">
    <property type="entry name" value="TRNA WYBUTOSINE-SYNTHESIZING PROTEIN 3"/>
    <property type="match status" value="1"/>
</dbReference>
<evidence type="ECO:0000256" key="2">
    <source>
        <dbReference type="ARBA" id="ARBA00022603"/>
    </source>
</evidence>
<evidence type="ECO:0000313" key="9">
    <source>
        <dbReference type="EMBL" id="MBA2869121.1"/>
    </source>
</evidence>
<dbReference type="InterPro" id="IPR036602">
    <property type="entry name" value="tRNA_yW-synthesising-like_sf"/>
</dbReference>
<dbReference type="GO" id="GO:0031591">
    <property type="term" value="P:wybutosine biosynthetic process"/>
    <property type="evidence" value="ECO:0007669"/>
    <property type="project" value="InterPro"/>
</dbReference>
<proteinExistence type="inferred from homology"/>
<dbReference type="HAMAP" id="MF_00266">
    <property type="entry name" value="TYW3_archaea"/>
    <property type="match status" value="1"/>
</dbReference>
<dbReference type="SUPFAM" id="SSF111278">
    <property type="entry name" value="SSo0622-like"/>
    <property type="match status" value="1"/>
</dbReference>
<dbReference type="AlphaFoldDB" id="A0A7J9PUB9"/>
<dbReference type="Gene3D" id="3.30.1960.10">
    <property type="entry name" value="tRNA wybutosine-synthesizing-like"/>
    <property type="match status" value="1"/>
</dbReference>
<organism evidence="9 10">
    <name type="scientific">Methanococcus maripaludis</name>
    <name type="common">Methanococcus deltae</name>
    <dbReference type="NCBI Taxonomy" id="39152"/>
    <lineage>
        <taxon>Archaea</taxon>
        <taxon>Methanobacteriati</taxon>
        <taxon>Methanobacteriota</taxon>
        <taxon>Methanomada group</taxon>
        <taxon>Methanococci</taxon>
        <taxon>Methanococcales</taxon>
        <taxon>Methanococcaceae</taxon>
        <taxon>Methanococcus</taxon>
    </lineage>
</organism>
<dbReference type="GO" id="GO:0030488">
    <property type="term" value="P:tRNA methylation"/>
    <property type="evidence" value="ECO:0007669"/>
    <property type="project" value="InterPro"/>
</dbReference>
<dbReference type="InterPro" id="IPR003827">
    <property type="entry name" value="tRNA_yW-synthesising"/>
</dbReference>
<evidence type="ECO:0000256" key="4">
    <source>
        <dbReference type="ARBA" id="ARBA00022691"/>
    </source>
</evidence>